<proteinExistence type="predicted"/>
<name>A0A833LZG2_9LEPT</name>
<sequence length="76" mass="8673">MPDRKTLWMIEAMTQFAPVLLWPLRALPCCMRLHAGLSRSLGFALIATLADLITPHLFEWHWGFLIASENRLAQLA</sequence>
<evidence type="ECO:0000313" key="2">
    <source>
        <dbReference type="Proteomes" id="UP000460298"/>
    </source>
</evidence>
<dbReference type="AlphaFoldDB" id="A0A833LZG2"/>
<protein>
    <submittedName>
        <fullName evidence="1">Uncharacterized protein</fullName>
    </submittedName>
</protein>
<reference evidence="1 2" key="1">
    <citation type="submission" date="2019-10" db="EMBL/GenBank/DDBJ databases">
        <title>Extracellular Electron Transfer in a Candidatus Methanoperedens spp. Enrichment Culture.</title>
        <authorList>
            <person name="Berger S."/>
            <person name="Rangel Shaw D."/>
            <person name="Berben T."/>
            <person name="In 'T Zandt M."/>
            <person name="Frank J."/>
            <person name="Reimann J."/>
            <person name="Jetten M.S.M."/>
            <person name="Welte C.U."/>
        </authorList>
    </citation>
    <scope>NUCLEOTIDE SEQUENCE [LARGE SCALE GENOMIC DNA]</scope>
    <source>
        <strain evidence="1">SB12</strain>
    </source>
</reference>
<evidence type="ECO:0000313" key="1">
    <source>
        <dbReference type="EMBL" id="KAB2933612.1"/>
    </source>
</evidence>
<dbReference type="Proteomes" id="UP000460298">
    <property type="component" value="Unassembled WGS sequence"/>
</dbReference>
<dbReference type="EMBL" id="WBUI01000005">
    <property type="protein sequence ID" value="KAB2933612.1"/>
    <property type="molecule type" value="Genomic_DNA"/>
</dbReference>
<organism evidence="1 2">
    <name type="scientific">Leptonema illini</name>
    <dbReference type="NCBI Taxonomy" id="183"/>
    <lineage>
        <taxon>Bacteria</taxon>
        <taxon>Pseudomonadati</taxon>
        <taxon>Spirochaetota</taxon>
        <taxon>Spirochaetia</taxon>
        <taxon>Leptospirales</taxon>
        <taxon>Leptospiraceae</taxon>
        <taxon>Leptonema</taxon>
    </lineage>
</organism>
<accession>A0A833LZG2</accession>
<gene>
    <name evidence="1" type="ORF">F9K24_07145</name>
</gene>
<comment type="caution">
    <text evidence="1">The sequence shown here is derived from an EMBL/GenBank/DDBJ whole genome shotgun (WGS) entry which is preliminary data.</text>
</comment>